<comment type="caution">
    <text evidence="1">The sequence shown here is derived from an EMBL/GenBank/DDBJ whole genome shotgun (WGS) entry which is preliminary data.</text>
</comment>
<evidence type="ECO:0000313" key="1">
    <source>
        <dbReference type="EMBL" id="CAH9123095.1"/>
    </source>
</evidence>
<dbReference type="Proteomes" id="UP001152523">
    <property type="component" value="Unassembled WGS sequence"/>
</dbReference>
<keyword evidence="2" id="KW-1185">Reference proteome</keyword>
<sequence>MTLLVSWRSPAECANRSPTLLANRELDTGLPVFNPATGTTYFTRRLEAENGGSQRWNLRAVKIPYPNFQSADIDEFIFFY</sequence>
<dbReference type="EMBL" id="CAMAPF010000929">
    <property type="protein sequence ID" value="CAH9123095.1"/>
    <property type="molecule type" value="Genomic_DNA"/>
</dbReference>
<protein>
    <submittedName>
        <fullName evidence="1">Uncharacterized protein</fullName>
    </submittedName>
</protein>
<organism evidence="1 2">
    <name type="scientific">Cuscuta epithymum</name>
    <dbReference type="NCBI Taxonomy" id="186058"/>
    <lineage>
        <taxon>Eukaryota</taxon>
        <taxon>Viridiplantae</taxon>
        <taxon>Streptophyta</taxon>
        <taxon>Embryophyta</taxon>
        <taxon>Tracheophyta</taxon>
        <taxon>Spermatophyta</taxon>
        <taxon>Magnoliopsida</taxon>
        <taxon>eudicotyledons</taxon>
        <taxon>Gunneridae</taxon>
        <taxon>Pentapetalae</taxon>
        <taxon>asterids</taxon>
        <taxon>lamiids</taxon>
        <taxon>Solanales</taxon>
        <taxon>Convolvulaceae</taxon>
        <taxon>Cuscuteae</taxon>
        <taxon>Cuscuta</taxon>
        <taxon>Cuscuta subgen. Cuscuta</taxon>
    </lineage>
</organism>
<evidence type="ECO:0000313" key="2">
    <source>
        <dbReference type="Proteomes" id="UP001152523"/>
    </source>
</evidence>
<name>A0AAV0EG06_9ASTE</name>
<dbReference type="AlphaFoldDB" id="A0AAV0EG06"/>
<reference evidence="1" key="1">
    <citation type="submission" date="2022-07" db="EMBL/GenBank/DDBJ databases">
        <authorList>
            <person name="Macas J."/>
            <person name="Novak P."/>
            <person name="Neumann P."/>
        </authorList>
    </citation>
    <scope>NUCLEOTIDE SEQUENCE</scope>
</reference>
<accession>A0AAV0EG06</accession>
<gene>
    <name evidence="1" type="ORF">CEPIT_LOCUS24948</name>
</gene>
<proteinExistence type="predicted"/>